<evidence type="ECO:0000313" key="10">
    <source>
        <dbReference type="Proteomes" id="UP000759537"/>
    </source>
</evidence>
<keyword evidence="4 6" id="KW-0235">DNA replication</keyword>
<dbReference type="Gene3D" id="3.60.21.60">
    <property type="match status" value="2"/>
</dbReference>
<dbReference type="Pfam" id="PF04042">
    <property type="entry name" value="DNA_pol_E_B"/>
    <property type="match status" value="1"/>
</dbReference>
<reference evidence="9" key="1">
    <citation type="submission" date="2019-10" db="EMBL/GenBank/DDBJ databases">
        <authorList>
            <consortium name="DOE Joint Genome Institute"/>
            <person name="Kuo A."/>
            <person name="Miyauchi S."/>
            <person name="Kiss E."/>
            <person name="Drula E."/>
            <person name="Kohler A."/>
            <person name="Sanchez-Garcia M."/>
            <person name="Andreopoulos B."/>
            <person name="Barry K.W."/>
            <person name="Bonito G."/>
            <person name="Buee M."/>
            <person name="Carver A."/>
            <person name="Chen C."/>
            <person name="Cichocki N."/>
            <person name="Clum A."/>
            <person name="Culley D."/>
            <person name="Crous P.W."/>
            <person name="Fauchery L."/>
            <person name="Girlanda M."/>
            <person name="Hayes R."/>
            <person name="Keri Z."/>
            <person name="LaButti K."/>
            <person name="Lipzen A."/>
            <person name="Lombard V."/>
            <person name="Magnuson J."/>
            <person name="Maillard F."/>
            <person name="Morin E."/>
            <person name="Murat C."/>
            <person name="Nolan M."/>
            <person name="Ohm R."/>
            <person name="Pangilinan J."/>
            <person name="Pereira M."/>
            <person name="Perotto S."/>
            <person name="Peter M."/>
            <person name="Riley R."/>
            <person name="Sitrit Y."/>
            <person name="Stielow B."/>
            <person name="Szollosi G."/>
            <person name="Zifcakova L."/>
            <person name="Stursova M."/>
            <person name="Spatafora J.W."/>
            <person name="Tedersoo L."/>
            <person name="Vaario L.-M."/>
            <person name="Yamada A."/>
            <person name="Yan M."/>
            <person name="Wang P."/>
            <person name="Xu J."/>
            <person name="Bruns T."/>
            <person name="Baldrian P."/>
            <person name="Vilgalys R."/>
            <person name="Henrissat B."/>
            <person name="Grigoriev I.V."/>
            <person name="Hibbett D."/>
            <person name="Nagy L.G."/>
            <person name="Martin F.M."/>
        </authorList>
    </citation>
    <scope>NUCLEOTIDE SEQUENCE</scope>
    <source>
        <strain evidence="9">Prilba</strain>
    </source>
</reference>
<dbReference type="PIRSF" id="PIRSF018300">
    <property type="entry name" value="DNA_pol_alph_2"/>
    <property type="match status" value="1"/>
</dbReference>
<evidence type="ECO:0000259" key="7">
    <source>
        <dbReference type="Pfam" id="PF04042"/>
    </source>
</evidence>
<feature type="domain" description="DNA polymerase alpha/delta/epsilon subunit B" evidence="7">
    <location>
        <begin position="321"/>
        <end position="547"/>
    </location>
</feature>
<organism evidence="9 10">
    <name type="scientific">Russula ochroleuca</name>
    <dbReference type="NCBI Taxonomy" id="152965"/>
    <lineage>
        <taxon>Eukaryota</taxon>
        <taxon>Fungi</taxon>
        <taxon>Dikarya</taxon>
        <taxon>Basidiomycota</taxon>
        <taxon>Agaricomycotina</taxon>
        <taxon>Agaricomycetes</taxon>
        <taxon>Russulales</taxon>
        <taxon>Russulaceae</taxon>
        <taxon>Russula</taxon>
    </lineage>
</organism>
<evidence type="ECO:0000256" key="6">
    <source>
        <dbReference type="PIRNR" id="PIRNR018300"/>
    </source>
</evidence>
<proteinExistence type="inferred from homology"/>
<evidence type="ECO:0000256" key="1">
    <source>
        <dbReference type="ARBA" id="ARBA00004123"/>
    </source>
</evidence>
<dbReference type="Pfam" id="PF22062">
    <property type="entry name" value="OB_DPOA2"/>
    <property type="match status" value="1"/>
</dbReference>
<dbReference type="InterPro" id="IPR054300">
    <property type="entry name" value="OB_DPOA2"/>
</dbReference>
<dbReference type="GO" id="GO:0006270">
    <property type="term" value="P:DNA replication initiation"/>
    <property type="evidence" value="ECO:0007669"/>
    <property type="project" value="TreeGrafter"/>
</dbReference>
<evidence type="ECO:0000259" key="8">
    <source>
        <dbReference type="Pfam" id="PF22062"/>
    </source>
</evidence>
<dbReference type="InterPro" id="IPR007185">
    <property type="entry name" value="DNA_pol_a/d/e_bsu"/>
</dbReference>
<comment type="function">
    <text evidence="6">Accessory subunit of the DNA polymerase alpha complex (also known as the alpha DNA polymerase-primase complex) which plays an essential role in the initiation of DNA synthesis.</text>
</comment>
<comment type="caution">
    <text evidence="9">The sequence shown here is derived from an EMBL/GenBank/DDBJ whole genome shotgun (WGS) entry which is preliminary data.</text>
</comment>
<dbReference type="GO" id="GO:0003677">
    <property type="term" value="F:DNA binding"/>
    <property type="evidence" value="ECO:0007669"/>
    <property type="project" value="InterPro"/>
</dbReference>
<keyword evidence="5 6" id="KW-0539">Nucleus</keyword>
<accession>A0A9P5MS35</accession>
<reference evidence="9" key="2">
    <citation type="journal article" date="2020" name="Nat. Commun.">
        <title>Large-scale genome sequencing of mycorrhizal fungi provides insights into the early evolution of symbiotic traits.</title>
        <authorList>
            <person name="Miyauchi S."/>
            <person name="Kiss E."/>
            <person name="Kuo A."/>
            <person name="Drula E."/>
            <person name="Kohler A."/>
            <person name="Sanchez-Garcia M."/>
            <person name="Morin E."/>
            <person name="Andreopoulos B."/>
            <person name="Barry K.W."/>
            <person name="Bonito G."/>
            <person name="Buee M."/>
            <person name="Carver A."/>
            <person name="Chen C."/>
            <person name="Cichocki N."/>
            <person name="Clum A."/>
            <person name="Culley D."/>
            <person name="Crous P.W."/>
            <person name="Fauchery L."/>
            <person name="Girlanda M."/>
            <person name="Hayes R.D."/>
            <person name="Keri Z."/>
            <person name="LaButti K."/>
            <person name="Lipzen A."/>
            <person name="Lombard V."/>
            <person name="Magnuson J."/>
            <person name="Maillard F."/>
            <person name="Murat C."/>
            <person name="Nolan M."/>
            <person name="Ohm R.A."/>
            <person name="Pangilinan J."/>
            <person name="Pereira M.F."/>
            <person name="Perotto S."/>
            <person name="Peter M."/>
            <person name="Pfister S."/>
            <person name="Riley R."/>
            <person name="Sitrit Y."/>
            <person name="Stielow J.B."/>
            <person name="Szollosi G."/>
            <person name="Zifcakova L."/>
            <person name="Stursova M."/>
            <person name="Spatafora J.W."/>
            <person name="Tedersoo L."/>
            <person name="Vaario L.M."/>
            <person name="Yamada A."/>
            <person name="Yan M."/>
            <person name="Wang P."/>
            <person name="Xu J."/>
            <person name="Bruns T."/>
            <person name="Baldrian P."/>
            <person name="Vilgalys R."/>
            <person name="Dunand C."/>
            <person name="Henrissat B."/>
            <person name="Grigoriev I.V."/>
            <person name="Hibbett D."/>
            <person name="Nagy L.G."/>
            <person name="Martin F.M."/>
        </authorList>
    </citation>
    <scope>NUCLEOTIDE SEQUENCE</scope>
    <source>
        <strain evidence="9">Prilba</strain>
    </source>
</reference>
<name>A0A9P5MS35_9AGAM</name>
<dbReference type="OrthoDB" id="336885at2759"/>
<evidence type="ECO:0000313" key="9">
    <source>
        <dbReference type="EMBL" id="KAF8476554.1"/>
    </source>
</evidence>
<dbReference type="Proteomes" id="UP000759537">
    <property type="component" value="Unassembled WGS sequence"/>
</dbReference>
<evidence type="ECO:0000256" key="4">
    <source>
        <dbReference type="ARBA" id="ARBA00022705"/>
    </source>
</evidence>
<dbReference type="PANTHER" id="PTHR23061">
    <property type="entry name" value="DNA POLYMERASE 2 ALPHA 70 KDA SUBUNIT"/>
    <property type="match status" value="1"/>
</dbReference>
<evidence type="ECO:0000256" key="5">
    <source>
        <dbReference type="ARBA" id="ARBA00023242"/>
    </source>
</evidence>
<evidence type="ECO:0000256" key="2">
    <source>
        <dbReference type="ARBA" id="ARBA00007299"/>
    </source>
</evidence>
<dbReference type="InterPro" id="IPR016722">
    <property type="entry name" value="DNA_pol_alpha_bsu"/>
</dbReference>
<keyword evidence="10" id="KW-1185">Reference proteome</keyword>
<dbReference type="PANTHER" id="PTHR23061:SF12">
    <property type="entry name" value="DNA POLYMERASE ALPHA SUBUNIT B"/>
    <property type="match status" value="1"/>
</dbReference>
<gene>
    <name evidence="9" type="ORF">DFH94DRAFT_756330</name>
</gene>
<evidence type="ECO:0000256" key="3">
    <source>
        <dbReference type="ARBA" id="ARBA00018596"/>
    </source>
</evidence>
<sequence length="591" mass="64352">MASSSTTTVLSEELWKQFGSTPGCDDFFIEQCIEICRDFNVGPDNLYYKWESIVLAPNAIGTRYVDNTTPAAIKSVIRTELTKAALAQTVKVEPGVRKARGAPMDMLGLGSRMKFAGVGLVDTAPKLQSSSAIPRVGKIGTSKIVFECHDIEGVSQDKRNYKYMHEKISERSGALDDRIDELADLVRQHYGLAELGDPSASTDEAVVVVGRITLDAEASSGSGKLNEASLHIESSRTMGSGVRVPLRFMPDLKVRGGPKGQANIGLFPGAIVALKGKNGGGGWFSVSEVMTLPSLLPSTQSTLQGGGLKQEPREASFSMTIACGPFTHDSDLMFKPWSSLLKNLRSQKPGVVLLIGPFLDSDNEKIKTGDADQTVAELFHTQFTENLHDFLEACPDSLVLIVPSVRDITNHHCVYPQAPLDISGLSTDHRIKLLPNPCRFSLNEVTFSVTSMDVLFHLRREQLVMRAEEVEPLEVDGQPPATDTMTSLARYLFQQRSFYPLFPTPLDLSHEVNLDVSHLEHLTLCHGEGASAPDVLIVPSRLKHFSKVVDRTIAINPSFVAKNVSANLVFGGNGEGVISSRMKVDVGKFSE</sequence>
<dbReference type="AlphaFoldDB" id="A0A9P5MS35"/>
<comment type="subcellular location">
    <subcellularLocation>
        <location evidence="1 6">Nucleus</location>
    </subcellularLocation>
</comment>
<protein>
    <recommendedName>
        <fullName evidence="3 6">DNA polymerase alpha subunit B</fullName>
    </recommendedName>
</protein>
<feature type="domain" description="DNA polymerase alpha subunit B OB" evidence="8">
    <location>
        <begin position="174"/>
        <end position="291"/>
    </location>
</feature>
<dbReference type="GO" id="GO:0005658">
    <property type="term" value="C:alpha DNA polymerase:primase complex"/>
    <property type="evidence" value="ECO:0007669"/>
    <property type="project" value="TreeGrafter"/>
</dbReference>
<comment type="similarity">
    <text evidence="2 6">Belongs to the DNA polymerase alpha subunit B family.</text>
</comment>
<dbReference type="EMBL" id="WHVB01000014">
    <property type="protein sequence ID" value="KAF8476554.1"/>
    <property type="molecule type" value="Genomic_DNA"/>
</dbReference>